<dbReference type="OrthoDB" id="32575at2"/>
<dbReference type="InterPro" id="IPR003736">
    <property type="entry name" value="PAAI_dom"/>
</dbReference>
<dbReference type="Gene3D" id="3.10.129.10">
    <property type="entry name" value="Hotdog Thioesterase"/>
    <property type="match status" value="1"/>
</dbReference>
<dbReference type="Pfam" id="PF03061">
    <property type="entry name" value="4HBT"/>
    <property type="match status" value="1"/>
</dbReference>
<dbReference type="CDD" id="cd03443">
    <property type="entry name" value="PaaI_thioesterase"/>
    <property type="match status" value="1"/>
</dbReference>
<dbReference type="RefSeq" id="WP_124968712.1">
    <property type="nucleotide sequence ID" value="NZ_RQVS01000001.1"/>
</dbReference>
<organism evidence="3 4">
    <name type="scientific">Gulosibacter macacae</name>
    <dbReference type="NCBI Taxonomy" id="2488791"/>
    <lineage>
        <taxon>Bacteria</taxon>
        <taxon>Bacillati</taxon>
        <taxon>Actinomycetota</taxon>
        <taxon>Actinomycetes</taxon>
        <taxon>Micrococcales</taxon>
        <taxon>Microbacteriaceae</taxon>
        <taxon>Gulosibacter</taxon>
    </lineage>
</organism>
<dbReference type="AlphaFoldDB" id="A0A3P3W1H3"/>
<gene>
    <name evidence="3" type="ORF">EG850_00340</name>
</gene>
<dbReference type="NCBIfam" id="TIGR00369">
    <property type="entry name" value="unchar_dom_1"/>
    <property type="match status" value="1"/>
</dbReference>
<reference evidence="3 4" key="1">
    <citation type="submission" date="2018-11" db="EMBL/GenBank/DDBJ databases">
        <title>YIM 102482-1 draft genome.</title>
        <authorList>
            <person name="Li G."/>
            <person name="Jiang Y."/>
        </authorList>
    </citation>
    <scope>NUCLEOTIDE SEQUENCE [LARGE SCALE GENOMIC DNA]</scope>
    <source>
        <strain evidence="3 4">YIM 102482-1</strain>
    </source>
</reference>
<dbReference type="InterPro" id="IPR029069">
    <property type="entry name" value="HotDog_dom_sf"/>
</dbReference>
<sequence>MGDGNNDGLTPRERVDHQVAHDITVQWLGIEFIEVDEHHVRARMPIRDEMRNGFGIVHGGFPYLLGDTAFAFSGTAAGAPMVTHHASTTYTAPACGAYLEAEARVHHRYGRYVICNVDVFDEDGSTVVHQSMHGVVSKKVATTENASAVIGGVGANGVPDVGTRDA</sequence>
<evidence type="ECO:0000256" key="1">
    <source>
        <dbReference type="ARBA" id="ARBA00022801"/>
    </source>
</evidence>
<dbReference type="EMBL" id="RQVS01000001">
    <property type="protein sequence ID" value="RRJ88634.1"/>
    <property type="molecule type" value="Genomic_DNA"/>
</dbReference>
<evidence type="ECO:0000259" key="2">
    <source>
        <dbReference type="Pfam" id="PF03061"/>
    </source>
</evidence>
<keyword evidence="1" id="KW-0378">Hydrolase</keyword>
<proteinExistence type="predicted"/>
<keyword evidence="4" id="KW-1185">Reference proteome</keyword>
<feature type="domain" description="Thioesterase" evidence="2">
    <location>
        <begin position="54"/>
        <end position="127"/>
    </location>
</feature>
<accession>A0A3P3W1H3</accession>
<dbReference type="InterPro" id="IPR006683">
    <property type="entry name" value="Thioestr_dom"/>
</dbReference>
<name>A0A3P3W1H3_9MICO</name>
<comment type="caution">
    <text evidence="3">The sequence shown here is derived from an EMBL/GenBank/DDBJ whole genome shotgun (WGS) entry which is preliminary data.</text>
</comment>
<dbReference type="PANTHER" id="PTHR42856:SF1">
    <property type="entry name" value="ACYL-COENZYME A THIOESTERASE PAAI"/>
    <property type="match status" value="1"/>
</dbReference>
<dbReference type="Proteomes" id="UP000274391">
    <property type="component" value="Unassembled WGS sequence"/>
</dbReference>
<dbReference type="SUPFAM" id="SSF54637">
    <property type="entry name" value="Thioesterase/thiol ester dehydrase-isomerase"/>
    <property type="match status" value="1"/>
</dbReference>
<protein>
    <submittedName>
        <fullName evidence="3">PaaI family thioesterase</fullName>
    </submittedName>
</protein>
<evidence type="ECO:0000313" key="4">
    <source>
        <dbReference type="Proteomes" id="UP000274391"/>
    </source>
</evidence>
<dbReference type="InterPro" id="IPR052723">
    <property type="entry name" value="Acyl-CoA_thioesterase_PaaI"/>
</dbReference>
<dbReference type="PANTHER" id="PTHR42856">
    <property type="entry name" value="ACYL-COENZYME A THIOESTERASE PAAI"/>
    <property type="match status" value="1"/>
</dbReference>
<dbReference type="GO" id="GO:0016289">
    <property type="term" value="F:acyl-CoA hydrolase activity"/>
    <property type="evidence" value="ECO:0007669"/>
    <property type="project" value="TreeGrafter"/>
</dbReference>
<evidence type="ECO:0000313" key="3">
    <source>
        <dbReference type="EMBL" id="RRJ88634.1"/>
    </source>
</evidence>